<dbReference type="Pfam" id="PF17784">
    <property type="entry name" value="Sulfotransfer_4"/>
    <property type="match status" value="2"/>
</dbReference>
<dbReference type="PANTHER" id="PTHR36978:SF4">
    <property type="entry name" value="P-LOOP CONTAINING NUCLEOSIDE TRIPHOSPHATE HYDROLASE PROTEIN"/>
    <property type="match status" value="1"/>
</dbReference>
<proteinExistence type="predicted"/>
<dbReference type="OrthoDB" id="408152at2759"/>
<comment type="caution">
    <text evidence="1">The sequence shown here is derived from an EMBL/GenBank/DDBJ whole genome shotgun (WGS) entry which is preliminary data.</text>
</comment>
<organism evidence="1 2">
    <name type="scientific">Hymenoscyphus fraxineus</name>
    <dbReference type="NCBI Taxonomy" id="746836"/>
    <lineage>
        <taxon>Eukaryota</taxon>
        <taxon>Fungi</taxon>
        <taxon>Dikarya</taxon>
        <taxon>Ascomycota</taxon>
        <taxon>Pezizomycotina</taxon>
        <taxon>Leotiomycetes</taxon>
        <taxon>Helotiales</taxon>
        <taxon>Helotiaceae</taxon>
        <taxon>Hymenoscyphus</taxon>
    </lineage>
</organism>
<gene>
    <name evidence="1" type="ORF">HYFRA_00004566</name>
</gene>
<dbReference type="PANTHER" id="PTHR36978">
    <property type="entry name" value="P-LOOP CONTAINING NUCLEOTIDE TRIPHOSPHATE HYDROLASE"/>
    <property type="match status" value="1"/>
</dbReference>
<sequence>MASDKEVDKISTIEPRPVEMQVLCLGLSRTGTMTMQTALNKLGYRSYHFTEAVKPYNRTFRHINCWAEALKRKATGIGKPYEPADFDKLLQEYSAVTDMPCVNFAKELVEAFPDAKVVLTQRDPESWWLAPDAWPPIEATLQLRLVDWTQAGDWKYRKALGRYMAVHVAHIRSLVPPDKLLEFHPRDGWDPLCRFLVKPSPADESFPFANKGENAANFLRIAMVFSVVRRLGPYVLALGVGVFAERWVAN</sequence>
<dbReference type="Proteomes" id="UP000696280">
    <property type="component" value="Unassembled WGS sequence"/>
</dbReference>
<dbReference type="AlphaFoldDB" id="A0A9N9KYY0"/>
<accession>A0A9N9KYY0</accession>
<reference evidence="1" key="1">
    <citation type="submission" date="2021-07" db="EMBL/GenBank/DDBJ databases">
        <authorList>
            <person name="Durling M."/>
        </authorList>
    </citation>
    <scope>NUCLEOTIDE SEQUENCE</scope>
</reference>
<dbReference type="EMBL" id="CAJVRL010000057">
    <property type="protein sequence ID" value="CAG8954645.1"/>
    <property type="molecule type" value="Genomic_DNA"/>
</dbReference>
<evidence type="ECO:0008006" key="3">
    <source>
        <dbReference type="Google" id="ProtNLM"/>
    </source>
</evidence>
<evidence type="ECO:0000313" key="2">
    <source>
        <dbReference type="Proteomes" id="UP000696280"/>
    </source>
</evidence>
<evidence type="ECO:0000313" key="1">
    <source>
        <dbReference type="EMBL" id="CAG8954645.1"/>
    </source>
</evidence>
<dbReference type="InterPro" id="IPR040632">
    <property type="entry name" value="Sulfotransfer_4"/>
</dbReference>
<dbReference type="SUPFAM" id="SSF52540">
    <property type="entry name" value="P-loop containing nucleoside triphosphate hydrolases"/>
    <property type="match status" value="1"/>
</dbReference>
<dbReference type="InterPro" id="IPR027417">
    <property type="entry name" value="P-loop_NTPase"/>
</dbReference>
<dbReference type="Gene3D" id="3.40.50.300">
    <property type="entry name" value="P-loop containing nucleotide triphosphate hydrolases"/>
    <property type="match status" value="1"/>
</dbReference>
<keyword evidence="2" id="KW-1185">Reference proteome</keyword>
<protein>
    <recommendedName>
        <fullName evidence="3">NAD dependent epimerase/dehydratase</fullName>
    </recommendedName>
</protein>
<name>A0A9N9KYY0_9HELO</name>